<keyword evidence="1" id="KW-1277">Toxin-antitoxin system</keyword>
<proteinExistence type="predicted"/>
<dbReference type="GO" id="GO:0016746">
    <property type="term" value="F:acyltransferase activity"/>
    <property type="evidence" value="ECO:0007669"/>
    <property type="project" value="UniProtKB-KW"/>
</dbReference>
<evidence type="ECO:0000313" key="5">
    <source>
        <dbReference type="Proteomes" id="UP000465263"/>
    </source>
</evidence>
<dbReference type="Proteomes" id="UP000465263">
    <property type="component" value="Unassembled WGS sequence"/>
</dbReference>
<protein>
    <submittedName>
        <fullName evidence="4">N-acetyltransferase</fullName>
    </submittedName>
</protein>
<dbReference type="SUPFAM" id="SSF55729">
    <property type="entry name" value="Acyl-CoA N-acyltransferases (Nat)"/>
    <property type="match status" value="1"/>
</dbReference>
<evidence type="ECO:0000256" key="3">
    <source>
        <dbReference type="ARBA" id="ARBA00023315"/>
    </source>
</evidence>
<organism evidence="4 5">
    <name type="scientific">Mycolicibacter senuensis</name>
    <dbReference type="NCBI Taxonomy" id="386913"/>
    <lineage>
        <taxon>Bacteria</taxon>
        <taxon>Bacillati</taxon>
        <taxon>Actinomycetota</taxon>
        <taxon>Actinomycetes</taxon>
        <taxon>Mycobacteriales</taxon>
        <taxon>Mycobacteriaceae</taxon>
        <taxon>Mycolicibacter</taxon>
    </lineage>
</organism>
<dbReference type="RefSeq" id="WP_085089001.1">
    <property type="nucleotide sequence ID" value="NZ_BLKV01000001.1"/>
</dbReference>
<gene>
    <name evidence="4" type="ORF">MSEN_20250</name>
</gene>
<keyword evidence="2 4" id="KW-0808">Transferase</keyword>
<evidence type="ECO:0000256" key="1">
    <source>
        <dbReference type="ARBA" id="ARBA00022649"/>
    </source>
</evidence>
<keyword evidence="3" id="KW-0012">Acyltransferase</keyword>
<dbReference type="EMBL" id="BLKV01000001">
    <property type="protein sequence ID" value="GFG70305.1"/>
    <property type="molecule type" value="Genomic_DNA"/>
</dbReference>
<dbReference type="Gene3D" id="3.40.630.30">
    <property type="match status" value="1"/>
</dbReference>
<evidence type="ECO:0000256" key="2">
    <source>
        <dbReference type="ARBA" id="ARBA00022679"/>
    </source>
</evidence>
<name>A0A7I9XK23_9MYCO</name>
<sequence length="168" mass="18965">MVFVCSTYDERFTVEAFDRGQPTLTAWLTRHAATAQAKRTARVFVWTEEGRSVVLAYFTLSAHEIVEADLPRRLARGMPERIPAVLLGKLALDSRLHRRGLGGHLLFDAYHRVLAATHTVAARYLVVDAIEDDAARFYEHYGFLLSPTEPSLRMVRNLGDIQADIALR</sequence>
<reference evidence="4 5" key="1">
    <citation type="journal article" date="2019" name="Emerg. Microbes Infect.">
        <title>Comprehensive subspecies identification of 175 nontuberculous mycobacteria species based on 7547 genomic profiles.</title>
        <authorList>
            <person name="Matsumoto Y."/>
            <person name="Kinjo T."/>
            <person name="Motooka D."/>
            <person name="Nabeya D."/>
            <person name="Jung N."/>
            <person name="Uechi K."/>
            <person name="Horii T."/>
            <person name="Iida T."/>
            <person name="Fujita J."/>
            <person name="Nakamura S."/>
        </authorList>
    </citation>
    <scope>NUCLEOTIDE SEQUENCE [LARGE SCALE GENOMIC DNA]</scope>
    <source>
        <strain evidence="4 5">JCM 16017</strain>
    </source>
</reference>
<evidence type="ECO:0000313" key="4">
    <source>
        <dbReference type="EMBL" id="GFG70305.1"/>
    </source>
</evidence>
<comment type="caution">
    <text evidence="4">The sequence shown here is derived from an EMBL/GenBank/DDBJ whole genome shotgun (WGS) entry which is preliminary data.</text>
</comment>
<dbReference type="InterPro" id="IPR016181">
    <property type="entry name" value="Acyl_CoA_acyltransferase"/>
</dbReference>
<dbReference type="PANTHER" id="PTHR36449:SF1">
    <property type="entry name" value="ACETYLTRANSFERASE"/>
    <property type="match status" value="1"/>
</dbReference>
<dbReference type="OrthoDB" id="9799147at2"/>
<dbReference type="AlphaFoldDB" id="A0A7I9XK23"/>
<keyword evidence="5" id="KW-1185">Reference proteome</keyword>
<dbReference type="PANTHER" id="PTHR36449">
    <property type="entry name" value="ACETYLTRANSFERASE-RELATED"/>
    <property type="match status" value="1"/>
</dbReference>
<accession>A0A7I9XK23</accession>